<sequence>MSEVRLYELAIRNILFQKMNPERAFDVAFKKVRAEGDRRELYVKFLDVLKCFQHVSYLYPELSLKEAVEKSFDCEPDPLFSFPEWVKERLLALLGEDGLRGIYRRYHWIRVNTLKADVEKVRRSLEEKGFYLEEDDEFPFLFKVEPWHKVSKTEEFSQGLVIPQDKASVISVKVLDPKPYETIVEVGGAPGVKTSLIQQMTDNRANVVSIDVSASRVEVQRKLLNKWGVRNVELLVGDGAHLPLSRRVKVFIDAPCTNSGTVNVDPSVFMRLTKDELMSLIRLQRMILSEAMRFGSEVVYTTCSLFPEEGEKAVEKYQDKLVKVNDDPTKFGYRKSKVWLRVIRTYPHVHGTEGFFIAKLSP</sequence>
<accession>A0ACC6TPT1</accession>
<evidence type="ECO:0000313" key="2">
    <source>
        <dbReference type="Proteomes" id="UP000053480"/>
    </source>
</evidence>
<name>A0ACC6TPT1_9CREN</name>
<gene>
    <name evidence="1" type="ORF">TQ35_0006260</name>
</gene>
<comment type="caution">
    <text evidence="1">The sequence shown here is derived from an EMBL/GenBank/DDBJ whole genome shotgun (WGS) entry which is preliminary data.</text>
</comment>
<reference evidence="1" key="1">
    <citation type="submission" date="2024-07" db="EMBL/GenBank/DDBJ databases">
        <title>Metagenome and Metagenome-Assembled Genomes of Archaea from a hot spring from the geothermal field of Los Azufres, Mexico.</title>
        <authorList>
            <person name="Marin-Paredes R."/>
            <person name="Martinez-Romero E."/>
            <person name="Servin-Garciduenas L.E."/>
        </authorList>
    </citation>
    <scope>NUCLEOTIDE SEQUENCE</scope>
    <source>
        <strain evidence="1">AZ1-454</strain>
    </source>
</reference>
<dbReference type="Proteomes" id="UP000053480">
    <property type="component" value="Unassembled WGS sequence"/>
</dbReference>
<organism evidence="1 2">
    <name type="scientific">Candidatus Aramenus sulfurataquae</name>
    <dbReference type="NCBI Taxonomy" id="1326980"/>
    <lineage>
        <taxon>Archaea</taxon>
        <taxon>Thermoproteota</taxon>
        <taxon>Thermoprotei</taxon>
        <taxon>Sulfolobales</taxon>
        <taxon>Sulfolobaceae</taxon>
        <taxon>Candidatus Aramenus</taxon>
    </lineage>
</organism>
<dbReference type="EMBL" id="JZWS03000007">
    <property type="protein sequence ID" value="MEW9491788.1"/>
    <property type="molecule type" value="Genomic_DNA"/>
</dbReference>
<dbReference type="EC" id="2.1.1.-" evidence="1"/>
<evidence type="ECO:0000313" key="1">
    <source>
        <dbReference type="EMBL" id="MEW9491788.1"/>
    </source>
</evidence>
<keyword evidence="1" id="KW-0489">Methyltransferase</keyword>
<keyword evidence="1" id="KW-0808">Transferase</keyword>
<proteinExistence type="predicted"/>
<protein>
    <submittedName>
        <fullName evidence="1">RsmB/NOP family class I SAM-dependent RNA methyltransferase</fullName>
        <ecNumber evidence="1">2.1.1.-</ecNumber>
    </submittedName>
</protein>